<organism evidence="8 9">
    <name type="scientific">Ditylenchus dipsaci</name>
    <dbReference type="NCBI Taxonomy" id="166011"/>
    <lineage>
        <taxon>Eukaryota</taxon>
        <taxon>Metazoa</taxon>
        <taxon>Ecdysozoa</taxon>
        <taxon>Nematoda</taxon>
        <taxon>Chromadorea</taxon>
        <taxon>Rhabditida</taxon>
        <taxon>Tylenchina</taxon>
        <taxon>Tylenchomorpha</taxon>
        <taxon>Sphaerularioidea</taxon>
        <taxon>Anguinidae</taxon>
        <taxon>Anguininae</taxon>
        <taxon>Ditylenchus</taxon>
    </lineage>
</organism>
<reference evidence="9" key="1">
    <citation type="submission" date="2022-11" db="UniProtKB">
        <authorList>
            <consortium name="WormBaseParasite"/>
        </authorList>
    </citation>
    <scope>IDENTIFICATION</scope>
</reference>
<feature type="transmembrane region" description="Helical" evidence="5">
    <location>
        <begin position="138"/>
        <end position="159"/>
    </location>
</feature>
<evidence type="ECO:0000259" key="6">
    <source>
        <dbReference type="Pfam" id="PF02931"/>
    </source>
</evidence>
<evidence type="ECO:0000256" key="2">
    <source>
        <dbReference type="ARBA" id="ARBA00022692"/>
    </source>
</evidence>
<evidence type="ECO:0000313" key="9">
    <source>
        <dbReference type="WBParaSite" id="jg21365.1"/>
    </source>
</evidence>
<dbReference type="Pfam" id="PF02931">
    <property type="entry name" value="Neur_chan_LBD"/>
    <property type="match status" value="1"/>
</dbReference>
<name>A0A915DN78_9BILA</name>
<evidence type="ECO:0000256" key="4">
    <source>
        <dbReference type="ARBA" id="ARBA00023136"/>
    </source>
</evidence>
<accession>A0A915DN78</accession>
<dbReference type="PANTHER" id="PTHR18945">
    <property type="entry name" value="NEUROTRANSMITTER GATED ION CHANNEL"/>
    <property type="match status" value="1"/>
</dbReference>
<feature type="domain" description="Neurotransmitter-gated ion-channel transmembrane" evidence="7">
    <location>
        <begin position="149"/>
        <end position="185"/>
    </location>
</feature>
<dbReference type="SUPFAM" id="SSF63712">
    <property type="entry name" value="Nicotinic receptor ligand binding domain-like"/>
    <property type="match status" value="1"/>
</dbReference>
<dbReference type="AlphaFoldDB" id="A0A915DN78"/>
<comment type="subcellular location">
    <subcellularLocation>
        <location evidence="1">Membrane</location>
        <topology evidence="1">Multi-pass membrane protein</topology>
    </subcellularLocation>
</comment>
<dbReference type="InterPro" id="IPR036734">
    <property type="entry name" value="Neur_chan_lig-bd_sf"/>
</dbReference>
<dbReference type="InterPro" id="IPR036719">
    <property type="entry name" value="Neuro-gated_channel_TM_sf"/>
</dbReference>
<dbReference type="PRINTS" id="PR00252">
    <property type="entry name" value="NRIONCHANNEL"/>
</dbReference>
<dbReference type="CDD" id="cd18990">
    <property type="entry name" value="LGIC_ECD_GABAAR"/>
    <property type="match status" value="1"/>
</dbReference>
<dbReference type="Pfam" id="PF02932">
    <property type="entry name" value="Neur_chan_memb"/>
    <property type="match status" value="1"/>
</dbReference>
<proteinExistence type="inferred from homology"/>
<dbReference type="InterPro" id="IPR018000">
    <property type="entry name" value="Neurotransmitter_ion_chnl_CS"/>
</dbReference>
<protein>
    <submittedName>
        <fullName evidence="9">Neurotransmitter-gated ion-channel ligand-binding domain-containing protein</fullName>
    </submittedName>
</protein>
<dbReference type="GO" id="GO:0005230">
    <property type="term" value="F:extracellular ligand-gated monoatomic ion channel activity"/>
    <property type="evidence" value="ECO:0007669"/>
    <property type="project" value="InterPro"/>
</dbReference>
<evidence type="ECO:0000256" key="1">
    <source>
        <dbReference type="ARBA" id="ARBA00004141"/>
    </source>
</evidence>
<keyword evidence="5" id="KW-0406">Ion transport</keyword>
<dbReference type="InterPro" id="IPR006202">
    <property type="entry name" value="Neur_chan_lig-bd"/>
</dbReference>
<evidence type="ECO:0000256" key="3">
    <source>
        <dbReference type="ARBA" id="ARBA00022989"/>
    </source>
</evidence>
<dbReference type="WBParaSite" id="jg21365.1">
    <property type="protein sequence ID" value="jg21365.1"/>
    <property type="gene ID" value="jg21365"/>
</dbReference>
<dbReference type="GO" id="GO:0004888">
    <property type="term" value="F:transmembrane signaling receptor activity"/>
    <property type="evidence" value="ECO:0007669"/>
    <property type="project" value="InterPro"/>
</dbReference>
<keyword evidence="3 5" id="KW-1133">Transmembrane helix</keyword>
<keyword evidence="8" id="KW-1185">Reference proteome</keyword>
<evidence type="ECO:0000313" key="8">
    <source>
        <dbReference type="Proteomes" id="UP000887574"/>
    </source>
</evidence>
<dbReference type="InterPro" id="IPR006201">
    <property type="entry name" value="Neur_channel"/>
</dbReference>
<dbReference type="Gene3D" id="1.20.58.390">
    <property type="entry name" value="Neurotransmitter-gated ion-channel transmembrane domain"/>
    <property type="match status" value="1"/>
</dbReference>
<sequence length="237" mass="27770">MQNNIWIPNTCFINSKKAQIHSSPFQNVFLMIFPNGSIWSCWRIKSTGPCRIDLHKFPMDMIDCLLTFESYNYNRNDVRMEWNQPTPVLMFKDIELPDFSLVNFSVSVKQQPYAAGLWDELTVHFSFRRRYGWYLLQGFYPTFLFITMIGVNTLLAMTFQSGSIIRNLPRVSYVKAIDWWIMCGMNEGRTTLRLQNIHKKKKKKTDAIKSCEKLDLFSRIAFPAAYTLSTLFIGHTT</sequence>
<dbReference type="SUPFAM" id="SSF90112">
    <property type="entry name" value="Neurotransmitter-gated ion-channel transmembrane pore"/>
    <property type="match status" value="1"/>
</dbReference>
<dbReference type="Gene3D" id="2.70.170.10">
    <property type="entry name" value="Neurotransmitter-gated ion-channel ligand-binding domain"/>
    <property type="match status" value="1"/>
</dbReference>
<keyword evidence="5" id="KW-0813">Transport</keyword>
<evidence type="ECO:0000256" key="5">
    <source>
        <dbReference type="RuleBase" id="RU000687"/>
    </source>
</evidence>
<comment type="caution">
    <text evidence="5">Lacks conserved residue(s) required for the propagation of feature annotation.</text>
</comment>
<keyword evidence="4 5" id="KW-0472">Membrane</keyword>
<dbReference type="GO" id="GO:0016020">
    <property type="term" value="C:membrane"/>
    <property type="evidence" value="ECO:0007669"/>
    <property type="project" value="UniProtKB-SubCell"/>
</dbReference>
<keyword evidence="2 5" id="KW-0812">Transmembrane</keyword>
<dbReference type="InterPro" id="IPR038050">
    <property type="entry name" value="Neuro_actylchol_rec"/>
</dbReference>
<dbReference type="Proteomes" id="UP000887574">
    <property type="component" value="Unplaced"/>
</dbReference>
<comment type="similarity">
    <text evidence="5">Belongs to the ligand-gated ion channel (TC 1.A.9) family.</text>
</comment>
<keyword evidence="5" id="KW-0407">Ion channel</keyword>
<dbReference type="PROSITE" id="PS00236">
    <property type="entry name" value="NEUROTR_ION_CHANNEL"/>
    <property type="match status" value="1"/>
</dbReference>
<dbReference type="InterPro" id="IPR006029">
    <property type="entry name" value="Neurotrans-gated_channel_TM"/>
</dbReference>
<evidence type="ECO:0000259" key="7">
    <source>
        <dbReference type="Pfam" id="PF02932"/>
    </source>
</evidence>
<feature type="domain" description="Neurotransmitter-gated ion-channel ligand-binding" evidence="6">
    <location>
        <begin position="3"/>
        <end position="130"/>
    </location>
</feature>